<keyword evidence="4" id="KW-1133">Transmembrane helix</keyword>
<dbReference type="GO" id="GO:0005739">
    <property type="term" value="C:mitochondrion"/>
    <property type="evidence" value="ECO:0007669"/>
    <property type="project" value="TreeGrafter"/>
</dbReference>
<dbReference type="InterPro" id="IPR038459">
    <property type="entry name" value="MT_TRM10-typ_sf"/>
</dbReference>
<evidence type="ECO:0000313" key="6">
    <source>
        <dbReference type="Proteomes" id="UP000095281"/>
    </source>
</evidence>
<dbReference type="PANTHER" id="PTHR13563:SF5">
    <property type="entry name" value="TRNA METHYLTRANSFERASE 10 HOMOLOG C"/>
    <property type="match status" value="1"/>
</dbReference>
<dbReference type="GO" id="GO:0008168">
    <property type="term" value="F:methyltransferase activity"/>
    <property type="evidence" value="ECO:0007669"/>
    <property type="project" value="UniProtKB-KW"/>
</dbReference>
<dbReference type="GO" id="GO:0097745">
    <property type="term" value="P:mitochondrial tRNA 5'-end processing"/>
    <property type="evidence" value="ECO:0007669"/>
    <property type="project" value="TreeGrafter"/>
</dbReference>
<dbReference type="AlphaFoldDB" id="A0A1I8BTU4"/>
<dbReference type="InterPro" id="IPR028564">
    <property type="entry name" value="MT_TRM10-typ"/>
</dbReference>
<keyword evidence="1" id="KW-0489">Methyltransferase</keyword>
<name>A0A1I8BTU4_MELHA</name>
<dbReference type="GO" id="GO:0000049">
    <property type="term" value="F:tRNA binding"/>
    <property type="evidence" value="ECO:0007669"/>
    <property type="project" value="TreeGrafter"/>
</dbReference>
<dbReference type="GO" id="GO:0005654">
    <property type="term" value="C:nucleoplasm"/>
    <property type="evidence" value="ECO:0007669"/>
    <property type="project" value="TreeGrafter"/>
</dbReference>
<evidence type="ECO:0000256" key="1">
    <source>
        <dbReference type="ARBA" id="ARBA00022603"/>
    </source>
</evidence>
<feature type="transmembrane region" description="Helical" evidence="4">
    <location>
        <begin position="491"/>
        <end position="508"/>
    </location>
</feature>
<feature type="domain" description="SAM-dependent MTase TRM10-type" evidence="5">
    <location>
        <begin position="154"/>
        <end position="360"/>
    </location>
</feature>
<accession>A0A1I8BTU4</accession>
<keyword evidence="4" id="KW-0812">Transmembrane</keyword>
<keyword evidence="6" id="KW-1185">Reference proteome</keyword>
<protein>
    <submittedName>
        <fullName evidence="7">SAM-dependent MTase TRM10-type domain-containing protein</fullName>
    </submittedName>
</protein>
<evidence type="ECO:0000313" key="7">
    <source>
        <dbReference type="WBParaSite" id="MhA1_Contig590.frz3.gene26"/>
    </source>
</evidence>
<proteinExistence type="predicted"/>
<keyword evidence="4" id="KW-0472">Membrane</keyword>
<dbReference type="WBParaSite" id="MhA1_Contig590.frz3.gene26">
    <property type="protein sequence ID" value="MhA1_Contig590.frz3.gene26"/>
    <property type="gene ID" value="MhA1_Contig590.frz3.gene26"/>
</dbReference>
<sequence length="521" mass="62540">MLRLDSFAYRLLWHFKSFLRFRNRGPDPIIYNEPCRNFIPPLNFERLLDKEKAKNFEAFKEELKIITRVFNHLPEKLDEKDWHSLVQLPNTKDRFFYLRFLYKREKKRTKEEMNKLKYEEIKKQKRIENKINEKEQCLIYLRNSHIDSLEKRLASNKIIKAFQLKEEYPIIAIDCRWLHLHTERGLNLACKQLKYLIGKNRDYEFPWPLYLTNSIKENNFKIEEAKRKHFAIINGNYFTAHLTSKSYLELFPELREKQRIVYLSPHSREPLESVEPNTCYVIGGIVDAYSEPEIPSKASLEVATQEGIQCKRLNLDYRQLKGGNPMFTLDQVLDILHDVYNDAEWEETIRRYVPKRKFESKSEKELSLKNFYKNVNERNKQIIGILQRNCGNNKPSTSINLQRINGYHTSTNCLEEKKEIKFSSKQQPFDGTIRRKQGGITNRERQKNNYKSLIDLYFPKMLDYTNLQKIIGFAVVLDEMDEEDKRQKMDILYFLLLTMNLIFCLVLRRKMIIERARKMIK</sequence>
<dbReference type="PROSITE" id="PS51675">
    <property type="entry name" value="SAM_MT_TRM10"/>
    <property type="match status" value="1"/>
</dbReference>
<dbReference type="GO" id="GO:0032259">
    <property type="term" value="P:methylation"/>
    <property type="evidence" value="ECO:0007669"/>
    <property type="project" value="UniProtKB-KW"/>
</dbReference>
<dbReference type="PANTHER" id="PTHR13563">
    <property type="entry name" value="TRNA (GUANINE-9-) METHYLTRANSFERASE"/>
    <property type="match status" value="1"/>
</dbReference>
<organism evidence="6 7">
    <name type="scientific">Meloidogyne hapla</name>
    <name type="common">Root-knot nematode worm</name>
    <dbReference type="NCBI Taxonomy" id="6305"/>
    <lineage>
        <taxon>Eukaryota</taxon>
        <taxon>Metazoa</taxon>
        <taxon>Ecdysozoa</taxon>
        <taxon>Nematoda</taxon>
        <taxon>Chromadorea</taxon>
        <taxon>Rhabditida</taxon>
        <taxon>Tylenchina</taxon>
        <taxon>Tylenchomorpha</taxon>
        <taxon>Tylenchoidea</taxon>
        <taxon>Meloidogynidae</taxon>
        <taxon>Meloidogyninae</taxon>
        <taxon>Meloidogyne</taxon>
    </lineage>
</organism>
<evidence type="ECO:0000256" key="4">
    <source>
        <dbReference type="SAM" id="Phobius"/>
    </source>
</evidence>
<keyword evidence="2" id="KW-0808">Transferase</keyword>
<reference evidence="7" key="1">
    <citation type="submission" date="2016-11" db="UniProtKB">
        <authorList>
            <consortium name="WormBaseParasite"/>
        </authorList>
    </citation>
    <scope>IDENTIFICATION</scope>
</reference>
<evidence type="ECO:0000259" key="5">
    <source>
        <dbReference type="PROSITE" id="PS51675"/>
    </source>
</evidence>
<evidence type="ECO:0000256" key="3">
    <source>
        <dbReference type="ARBA" id="ARBA00022691"/>
    </source>
</evidence>
<evidence type="ECO:0000256" key="2">
    <source>
        <dbReference type="ARBA" id="ARBA00022679"/>
    </source>
</evidence>
<dbReference type="Proteomes" id="UP000095281">
    <property type="component" value="Unplaced"/>
</dbReference>
<dbReference type="InterPro" id="IPR007356">
    <property type="entry name" value="tRNA_m1G_MeTrfase_euk"/>
</dbReference>
<dbReference type="Gene3D" id="3.40.1280.30">
    <property type="match status" value="1"/>
</dbReference>
<keyword evidence="3" id="KW-0949">S-adenosyl-L-methionine</keyword>
<dbReference type="GO" id="GO:0070131">
    <property type="term" value="P:positive regulation of mitochondrial translation"/>
    <property type="evidence" value="ECO:0007669"/>
    <property type="project" value="TreeGrafter"/>
</dbReference>